<evidence type="ECO:0000313" key="4">
    <source>
        <dbReference type="Proteomes" id="UP000219439"/>
    </source>
</evidence>
<dbReference type="PANTHER" id="PTHR43048:SF5">
    <property type="entry name" value="BLR5325 PROTEIN"/>
    <property type="match status" value="1"/>
</dbReference>
<gene>
    <name evidence="3" type="ORF">SAMN06265368_1841</name>
</gene>
<organism evidence="3 4">
    <name type="scientific">Cohaesibacter gelatinilyticus</name>
    <dbReference type="NCBI Taxonomy" id="372072"/>
    <lineage>
        <taxon>Bacteria</taxon>
        <taxon>Pseudomonadati</taxon>
        <taxon>Pseudomonadota</taxon>
        <taxon>Alphaproteobacteria</taxon>
        <taxon>Hyphomicrobiales</taxon>
        <taxon>Cohaesibacteraceae</taxon>
    </lineage>
</organism>
<keyword evidence="1" id="KW-0479">Metal-binding</keyword>
<dbReference type="Gene3D" id="3.10.180.10">
    <property type="entry name" value="2,3-Dihydroxybiphenyl 1,2-Dioxygenase, domain 1"/>
    <property type="match status" value="1"/>
</dbReference>
<dbReference type="InterPro" id="IPR051785">
    <property type="entry name" value="MMCE/EMCE_epimerase"/>
</dbReference>
<sequence length="145" mass="15847">MITNFRHIGLVVQDLEASLHFWCDIMGFTVSRRMDEAGPHIDAIMELEDVKVTTVKLAAPDGNLIELLKFTSHPDKPAWTGGPTSTGLTHMAFTVDDLNATCAKLKEHGVRMHCDIQTSPDGMAKLVYCTGPEGLVLELVEMAAP</sequence>
<dbReference type="InterPro" id="IPR004360">
    <property type="entry name" value="Glyas_Fos-R_dOase_dom"/>
</dbReference>
<dbReference type="PANTHER" id="PTHR43048">
    <property type="entry name" value="METHYLMALONYL-COA EPIMERASE"/>
    <property type="match status" value="1"/>
</dbReference>
<feature type="domain" description="VOC" evidence="2">
    <location>
        <begin position="4"/>
        <end position="142"/>
    </location>
</feature>
<dbReference type="GO" id="GO:0046872">
    <property type="term" value="F:metal ion binding"/>
    <property type="evidence" value="ECO:0007669"/>
    <property type="project" value="UniProtKB-KW"/>
</dbReference>
<dbReference type="SUPFAM" id="SSF54593">
    <property type="entry name" value="Glyoxalase/Bleomycin resistance protein/Dihydroxybiphenyl dioxygenase"/>
    <property type="match status" value="1"/>
</dbReference>
<reference evidence="3 4" key="1">
    <citation type="submission" date="2017-09" db="EMBL/GenBank/DDBJ databases">
        <authorList>
            <person name="Ehlers B."/>
            <person name="Leendertz F.H."/>
        </authorList>
    </citation>
    <scope>NUCLEOTIDE SEQUENCE [LARGE SCALE GENOMIC DNA]</scope>
    <source>
        <strain evidence="3 4">DSM 18289</strain>
    </source>
</reference>
<dbReference type="Pfam" id="PF00903">
    <property type="entry name" value="Glyoxalase"/>
    <property type="match status" value="1"/>
</dbReference>
<name>A0A285NH45_9HYPH</name>
<dbReference type="AlphaFoldDB" id="A0A285NH45"/>
<dbReference type="InterPro" id="IPR029068">
    <property type="entry name" value="Glyas_Bleomycin-R_OHBP_Dase"/>
</dbReference>
<evidence type="ECO:0000313" key="3">
    <source>
        <dbReference type="EMBL" id="SNZ08842.1"/>
    </source>
</evidence>
<dbReference type="EMBL" id="OBEL01000001">
    <property type="protein sequence ID" value="SNZ08842.1"/>
    <property type="molecule type" value="Genomic_DNA"/>
</dbReference>
<dbReference type="PROSITE" id="PS51819">
    <property type="entry name" value="VOC"/>
    <property type="match status" value="1"/>
</dbReference>
<accession>A0A285NH45</accession>
<dbReference type="GO" id="GO:0004493">
    <property type="term" value="F:methylmalonyl-CoA epimerase activity"/>
    <property type="evidence" value="ECO:0007669"/>
    <property type="project" value="TreeGrafter"/>
</dbReference>
<dbReference type="RefSeq" id="WP_097152951.1">
    <property type="nucleotide sequence ID" value="NZ_OBEL01000001.1"/>
</dbReference>
<evidence type="ECO:0000256" key="1">
    <source>
        <dbReference type="ARBA" id="ARBA00022723"/>
    </source>
</evidence>
<protein>
    <submittedName>
        <fullName evidence="3">Glyoxylase I family protein</fullName>
    </submittedName>
</protein>
<keyword evidence="4" id="KW-1185">Reference proteome</keyword>
<dbReference type="Proteomes" id="UP000219439">
    <property type="component" value="Unassembled WGS sequence"/>
</dbReference>
<dbReference type="OrthoDB" id="2613830at2"/>
<evidence type="ECO:0000259" key="2">
    <source>
        <dbReference type="PROSITE" id="PS51819"/>
    </source>
</evidence>
<dbReference type="GO" id="GO:0046491">
    <property type="term" value="P:L-methylmalonyl-CoA metabolic process"/>
    <property type="evidence" value="ECO:0007669"/>
    <property type="project" value="TreeGrafter"/>
</dbReference>
<dbReference type="InterPro" id="IPR037523">
    <property type="entry name" value="VOC_core"/>
</dbReference>
<proteinExistence type="predicted"/>